<proteinExistence type="predicted"/>
<name>A0A4R8QXJ8_9MYCO</name>
<dbReference type="EMBL" id="PECC01000028">
    <property type="protein sequence ID" value="TDZ48621.1"/>
    <property type="molecule type" value="Genomic_DNA"/>
</dbReference>
<dbReference type="Proteomes" id="UP000295165">
    <property type="component" value="Unassembled WGS sequence"/>
</dbReference>
<keyword evidence="2" id="KW-1185">Reference proteome</keyword>
<dbReference type="AlphaFoldDB" id="A0A4R8QXJ8"/>
<sequence length="45" mass="5188">MTRYAIGPVDRSKAIYNLSGDFLREGSQTRELLAEHENDRVEHVL</sequence>
<protein>
    <submittedName>
        <fullName evidence="1">Uncharacterized protein</fullName>
    </submittedName>
</protein>
<accession>A0A4R8QXJ8</accession>
<evidence type="ECO:0000313" key="2">
    <source>
        <dbReference type="Proteomes" id="UP000295165"/>
    </source>
</evidence>
<comment type="caution">
    <text evidence="1">The sequence shown here is derived from an EMBL/GenBank/DDBJ whole genome shotgun (WGS) entry which is preliminary data.</text>
</comment>
<organism evidence="1 2">
    <name type="scientific">Mycobacteroides franklinii</name>
    <dbReference type="NCBI Taxonomy" id="948102"/>
    <lineage>
        <taxon>Bacteria</taxon>
        <taxon>Bacillati</taxon>
        <taxon>Actinomycetota</taxon>
        <taxon>Actinomycetes</taxon>
        <taxon>Mycobacteriales</taxon>
        <taxon>Mycobacteriaceae</taxon>
        <taxon>Mycobacteroides</taxon>
    </lineage>
</organism>
<evidence type="ECO:0000313" key="1">
    <source>
        <dbReference type="EMBL" id="TDZ48621.1"/>
    </source>
</evidence>
<gene>
    <name evidence="1" type="ORF">CCUG63697_03150</name>
</gene>
<reference evidence="1 2" key="1">
    <citation type="journal article" date="2019" name="Sci. Rep.">
        <title>Extended insight into the Mycobacterium chelonae-abscessus complex through whole genome sequencing of Mycobacterium salmoniphilum outbreak and Mycobacterium salmoniphilum-like strains.</title>
        <authorList>
            <person name="Behra P.R.K."/>
            <person name="Das S."/>
            <person name="Pettersson B.M.F."/>
            <person name="Shirreff L."/>
            <person name="DuCote T."/>
            <person name="Jacobsson K.G."/>
            <person name="Ennis D.G."/>
            <person name="Kirsebom L.A."/>
        </authorList>
    </citation>
    <scope>NUCLEOTIDE SEQUENCE [LARGE SCALE GENOMIC DNA]</scope>
    <source>
        <strain evidence="1 2">CCUG 63697</strain>
    </source>
</reference>